<comment type="caution">
    <text evidence="2">The sequence shown here is derived from an EMBL/GenBank/DDBJ whole genome shotgun (WGS) entry which is preliminary data.</text>
</comment>
<dbReference type="AlphaFoldDB" id="A0AAW9WPG3"/>
<proteinExistence type="predicted"/>
<dbReference type="RefSeq" id="WP_055652126.1">
    <property type="nucleotide sequence ID" value="NZ_CZAZ01000046.1"/>
</dbReference>
<gene>
    <name evidence="2" type="ORF">GNE07_27255</name>
</gene>
<dbReference type="EMBL" id="WNME01000031">
    <property type="protein sequence ID" value="MUB66716.1"/>
    <property type="molecule type" value="Genomic_DNA"/>
</dbReference>
<organism evidence="2 3">
    <name type="scientific">Hungatella hathewayi</name>
    <dbReference type="NCBI Taxonomy" id="154046"/>
    <lineage>
        <taxon>Bacteria</taxon>
        <taxon>Bacillati</taxon>
        <taxon>Bacillota</taxon>
        <taxon>Clostridia</taxon>
        <taxon>Lachnospirales</taxon>
        <taxon>Lachnospiraceae</taxon>
        <taxon>Hungatella</taxon>
    </lineage>
</organism>
<protein>
    <submittedName>
        <fullName evidence="2">Uncharacterized protein</fullName>
    </submittedName>
</protein>
<evidence type="ECO:0000313" key="3">
    <source>
        <dbReference type="Proteomes" id="UP000434223"/>
    </source>
</evidence>
<sequence length="308" mass="36063">MRFTKMILATITSSVVMSLAMFPINAFAWEAIDTNGDGLDDTIRFCDGYESPIEKWQLHDFWDWNKVELDTKALDLNDDFCRKNPGAQQRVDELIPIEKEWENKLQPIIDDVILKSKSSSNNRVEKLNTFLKEVNTRIKMDINAPHRIYPWEVDKSEFTGNSTIDLHLQGIQLRKMSYDIWNGNIALNEKEHALFISYLFHQYWQEVAYPTSDITTDEVRIVRPYNRNLLFFIDGQWWELKYSYEGLQGLTVGISEETKNEIINWPDSDFALTSSSESFQENCKNFWTNLPQDIIEARKAAGRYVPTY</sequence>
<evidence type="ECO:0000256" key="1">
    <source>
        <dbReference type="SAM" id="SignalP"/>
    </source>
</evidence>
<keyword evidence="1" id="KW-0732">Signal</keyword>
<accession>A0AAW9WPG3</accession>
<dbReference type="Proteomes" id="UP000434223">
    <property type="component" value="Unassembled WGS sequence"/>
</dbReference>
<feature type="chain" id="PRO_5043835884" evidence="1">
    <location>
        <begin position="29"/>
        <end position="308"/>
    </location>
</feature>
<name>A0AAW9WPG3_9FIRM</name>
<reference evidence="2 3" key="1">
    <citation type="submission" date="2019-09" db="EMBL/GenBank/DDBJ databases">
        <title>Draft genome sequencing of Hungatella hathewayi 123Y-2.</title>
        <authorList>
            <person name="Lv Q."/>
            <person name="Li S."/>
        </authorList>
    </citation>
    <scope>NUCLEOTIDE SEQUENCE [LARGE SCALE GENOMIC DNA]</scope>
    <source>
        <strain evidence="2 3">123Y-2</strain>
    </source>
</reference>
<feature type="signal peptide" evidence="1">
    <location>
        <begin position="1"/>
        <end position="28"/>
    </location>
</feature>
<evidence type="ECO:0000313" key="2">
    <source>
        <dbReference type="EMBL" id="MUB66716.1"/>
    </source>
</evidence>